<reference evidence="3 4" key="1">
    <citation type="journal article" date="2024" name="G3 (Bethesda)">
        <title>Genome assembly of Hibiscus sabdariffa L. provides insights into metabolisms of medicinal natural products.</title>
        <authorList>
            <person name="Kim T."/>
        </authorList>
    </citation>
    <scope>NUCLEOTIDE SEQUENCE [LARGE SCALE GENOMIC DNA]</scope>
    <source>
        <strain evidence="3">TK-2024</strain>
        <tissue evidence="3">Old leaves</tissue>
    </source>
</reference>
<name>A0ABR2ECH4_9ROSI</name>
<keyword evidence="1" id="KW-0472">Membrane</keyword>
<feature type="transmembrane region" description="Helical" evidence="1">
    <location>
        <begin position="35"/>
        <end position="52"/>
    </location>
</feature>
<comment type="caution">
    <text evidence="3">The sequence shown here is derived from an EMBL/GenBank/DDBJ whole genome shotgun (WGS) entry which is preliminary data.</text>
</comment>
<evidence type="ECO:0000256" key="1">
    <source>
        <dbReference type="SAM" id="Phobius"/>
    </source>
</evidence>
<feature type="signal peptide" evidence="2">
    <location>
        <begin position="1"/>
        <end position="19"/>
    </location>
</feature>
<keyword evidence="2" id="KW-0732">Signal</keyword>
<evidence type="ECO:0000313" key="4">
    <source>
        <dbReference type="Proteomes" id="UP001472677"/>
    </source>
</evidence>
<dbReference type="EMBL" id="JBBPBM010000018">
    <property type="protein sequence ID" value="KAK8555209.1"/>
    <property type="molecule type" value="Genomic_DNA"/>
</dbReference>
<keyword evidence="4" id="KW-1185">Reference proteome</keyword>
<dbReference type="Proteomes" id="UP001472677">
    <property type="component" value="Unassembled WGS sequence"/>
</dbReference>
<feature type="chain" id="PRO_5047128576" description="Magnesium transporter" evidence="2">
    <location>
        <begin position="20"/>
        <end position="77"/>
    </location>
</feature>
<proteinExistence type="predicted"/>
<accession>A0ABR2ECH4</accession>
<evidence type="ECO:0000313" key="3">
    <source>
        <dbReference type="EMBL" id="KAK8555209.1"/>
    </source>
</evidence>
<evidence type="ECO:0008006" key="5">
    <source>
        <dbReference type="Google" id="ProtNLM"/>
    </source>
</evidence>
<keyword evidence="1" id="KW-0812">Transmembrane</keyword>
<organism evidence="3 4">
    <name type="scientific">Hibiscus sabdariffa</name>
    <name type="common">roselle</name>
    <dbReference type="NCBI Taxonomy" id="183260"/>
    <lineage>
        <taxon>Eukaryota</taxon>
        <taxon>Viridiplantae</taxon>
        <taxon>Streptophyta</taxon>
        <taxon>Embryophyta</taxon>
        <taxon>Tracheophyta</taxon>
        <taxon>Spermatophyta</taxon>
        <taxon>Magnoliopsida</taxon>
        <taxon>eudicotyledons</taxon>
        <taxon>Gunneridae</taxon>
        <taxon>Pentapetalae</taxon>
        <taxon>rosids</taxon>
        <taxon>malvids</taxon>
        <taxon>Malvales</taxon>
        <taxon>Malvaceae</taxon>
        <taxon>Malvoideae</taxon>
        <taxon>Hibiscus</taxon>
    </lineage>
</organism>
<protein>
    <recommendedName>
        <fullName evidence="5">Magnesium transporter</fullName>
    </recommendedName>
</protein>
<evidence type="ECO:0000256" key="2">
    <source>
        <dbReference type="SAM" id="SignalP"/>
    </source>
</evidence>
<sequence length="77" mass="8656">MLLNTLIAALGILLVTVEGPHEKHIEEVSQYVQFGLWWIVLGVASSIGLGCLKSSFKTMADISDVKWYLRNIQFLLH</sequence>
<keyword evidence="1" id="KW-1133">Transmembrane helix</keyword>
<gene>
    <name evidence="3" type="ORF">V6N12_009359</name>
</gene>